<dbReference type="NCBIfam" id="TIGR03619">
    <property type="entry name" value="F420_Rv2161c"/>
    <property type="match status" value="1"/>
</dbReference>
<evidence type="ECO:0000256" key="3">
    <source>
        <dbReference type="ARBA" id="ARBA00023002"/>
    </source>
</evidence>
<dbReference type="PANTHER" id="PTHR42847">
    <property type="entry name" value="ALKANESULFONATE MONOOXYGENASE"/>
    <property type="match status" value="1"/>
</dbReference>
<keyword evidence="2" id="KW-0288">FMN</keyword>
<dbReference type="Gene3D" id="3.20.20.30">
    <property type="entry name" value="Luciferase-like domain"/>
    <property type="match status" value="1"/>
</dbReference>
<reference evidence="6" key="1">
    <citation type="submission" date="2018-05" db="EMBL/GenBank/DDBJ databases">
        <authorList>
            <person name="Lanie J.A."/>
            <person name="Ng W.-L."/>
            <person name="Kazmierczak K.M."/>
            <person name="Andrzejewski T.M."/>
            <person name="Davidsen T.M."/>
            <person name="Wayne K.J."/>
            <person name="Tettelin H."/>
            <person name="Glass J.I."/>
            <person name="Rusch D."/>
            <person name="Podicherti R."/>
            <person name="Tsui H.-C.T."/>
            <person name="Winkler M.E."/>
        </authorList>
    </citation>
    <scope>NUCLEOTIDE SEQUENCE</scope>
</reference>
<name>A0A382KPN8_9ZZZZ</name>
<keyword evidence="3" id="KW-0560">Oxidoreductase</keyword>
<dbReference type="InterPro" id="IPR036661">
    <property type="entry name" value="Luciferase-like_sf"/>
</dbReference>
<dbReference type="GO" id="GO:0008726">
    <property type="term" value="F:alkanesulfonate monooxygenase activity"/>
    <property type="evidence" value="ECO:0007669"/>
    <property type="project" value="TreeGrafter"/>
</dbReference>
<feature type="non-terminal residue" evidence="6">
    <location>
        <position position="203"/>
    </location>
</feature>
<dbReference type="Pfam" id="PF00296">
    <property type="entry name" value="Bac_luciferase"/>
    <property type="match status" value="1"/>
</dbReference>
<sequence>MEISALYPTRDIGTDPARIRDWAQAAEDLGFSHIEVPDHVFGATARDGWTPRYNEQDPFHETFVTLGFLAAVTRTIRLTSGVLILPQRQTGLVAKQAAEVDVLCEGRLRLGVGVGWNFVEYQALGTDWKTRGARQAEQIEVLKRLWTDDLVTFKGRFHDLYEVNITPPPVQRPIPIWFGGDSEPVIRRAARYGDGWMPILTPD</sequence>
<dbReference type="AlphaFoldDB" id="A0A382KPN8"/>
<evidence type="ECO:0000256" key="2">
    <source>
        <dbReference type="ARBA" id="ARBA00022643"/>
    </source>
</evidence>
<dbReference type="PANTHER" id="PTHR42847:SF4">
    <property type="entry name" value="ALKANESULFONATE MONOOXYGENASE-RELATED"/>
    <property type="match status" value="1"/>
</dbReference>
<dbReference type="EMBL" id="UINC01082026">
    <property type="protein sequence ID" value="SVC26420.1"/>
    <property type="molecule type" value="Genomic_DNA"/>
</dbReference>
<proteinExistence type="predicted"/>
<evidence type="ECO:0000259" key="5">
    <source>
        <dbReference type="Pfam" id="PF00296"/>
    </source>
</evidence>
<dbReference type="SUPFAM" id="SSF51679">
    <property type="entry name" value="Bacterial luciferase-like"/>
    <property type="match status" value="1"/>
</dbReference>
<gene>
    <name evidence="6" type="ORF">METZ01_LOCUS279274</name>
</gene>
<keyword evidence="4" id="KW-0503">Monooxygenase</keyword>
<keyword evidence="1" id="KW-0285">Flavoprotein</keyword>
<evidence type="ECO:0000313" key="6">
    <source>
        <dbReference type="EMBL" id="SVC26420.1"/>
    </source>
</evidence>
<feature type="non-terminal residue" evidence="6">
    <location>
        <position position="1"/>
    </location>
</feature>
<dbReference type="InterPro" id="IPR050172">
    <property type="entry name" value="SsuD_RutA_monooxygenase"/>
</dbReference>
<feature type="domain" description="Luciferase-like" evidence="5">
    <location>
        <begin position="14"/>
        <end position="201"/>
    </location>
</feature>
<evidence type="ECO:0000256" key="1">
    <source>
        <dbReference type="ARBA" id="ARBA00022630"/>
    </source>
</evidence>
<dbReference type="InterPro" id="IPR011251">
    <property type="entry name" value="Luciferase-like_dom"/>
</dbReference>
<dbReference type="InterPro" id="IPR019921">
    <property type="entry name" value="Lucif-like_OxRdtase_Rv2161c"/>
</dbReference>
<accession>A0A382KPN8</accession>
<protein>
    <recommendedName>
        <fullName evidence="5">Luciferase-like domain-containing protein</fullName>
    </recommendedName>
</protein>
<organism evidence="6">
    <name type="scientific">marine metagenome</name>
    <dbReference type="NCBI Taxonomy" id="408172"/>
    <lineage>
        <taxon>unclassified sequences</taxon>
        <taxon>metagenomes</taxon>
        <taxon>ecological metagenomes</taxon>
    </lineage>
</organism>
<evidence type="ECO:0000256" key="4">
    <source>
        <dbReference type="ARBA" id="ARBA00023033"/>
    </source>
</evidence>
<dbReference type="GO" id="GO:0046306">
    <property type="term" value="P:alkanesulfonate catabolic process"/>
    <property type="evidence" value="ECO:0007669"/>
    <property type="project" value="TreeGrafter"/>
</dbReference>